<accession>A0A9W7XKT0</accession>
<dbReference type="Proteomes" id="UP001145021">
    <property type="component" value="Unassembled WGS sequence"/>
</dbReference>
<evidence type="ECO:0000256" key="7">
    <source>
        <dbReference type="ARBA" id="ARBA00023136"/>
    </source>
</evidence>
<dbReference type="PANTHER" id="PTHR11753">
    <property type="entry name" value="ADAPTOR COMPLEXES SMALL SUBUNIT FAMILY"/>
    <property type="match status" value="1"/>
</dbReference>
<comment type="caution">
    <text evidence="11">The sequence shown here is derived from an EMBL/GenBank/DDBJ whole genome shotgun (WGS) entry which is preliminary data.</text>
</comment>
<comment type="similarity">
    <text evidence="3 9">Belongs to the adaptor complexes small subunit family.</text>
</comment>
<name>A0A9W7XKT0_9FUNG</name>
<dbReference type="GO" id="GO:0006886">
    <property type="term" value="P:intracellular protein transport"/>
    <property type="evidence" value="ECO:0007669"/>
    <property type="project" value="UniProtKB-UniRule"/>
</dbReference>
<dbReference type="InterPro" id="IPR000804">
    <property type="entry name" value="Clathrin_sm-chain_CS"/>
</dbReference>
<dbReference type="GO" id="GO:0005829">
    <property type="term" value="C:cytosol"/>
    <property type="evidence" value="ECO:0007669"/>
    <property type="project" value="GOC"/>
</dbReference>
<dbReference type="Pfam" id="PF01217">
    <property type="entry name" value="Clat_adaptor_s"/>
    <property type="match status" value="1"/>
</dbReference>
<keyword evidence="4 9" id="KW-0813">Transport</keyword>
<dbReference type="CDD" id="cd14831">
    <property type="entry name" value="AP1_sigma"/>
    <property type="match status" value="1"/>
</dbReference>
<evidence type="ECO:0000313" key="11">
    <source>
        <dbReference type="EMBL" id="KAJ1645252.1"/>
    </source>
</evidence>
<dbReference type="GO" id="GO:0030121">
    <property type="term" value="C:AP-1 adaptor complex"/>
    <property type="evidence" value="ECO:0007669"/>
    <property type="project" value="InterPro"/>
</dbReference>
<gene>
    <name evidence="11" type="primary">VAS2</name>
    <name evidence="11" type="ORF">LPJ64_003152</name>
</gene>
<evidence type="ECO:0000256" key="3">
    <source>
        <dbReference type="ARBA" id="ARBA00006972"/>
    </source>
</evidence>
<dbReference type="AlphaFoldDB" id="A0A9W7XKT0"/>
<dbReference type="PIRSF" id="PIRSF015588">
    <property type="entry name" value="AP_complex_sigma"/>
    <property type="match status" value="1"/>
</dbReference>
<keyword evidence="8" id="KW-0968">Cytoplasmic vesicle</keyword>
<feature type="domain" description="AP complex mu/sigma subunit" evidence="10">
    <location>
        <begin position="2"/>
        <end position="142"/>
    </location>
</feature>
<protein>
    <recommendedName>
        <fullName evidence="9">AP complex subunit sigma</fullName>
    </recommendedName>
</protein>
<keyword evidence="12" id="KW-1185">Reference proteome</keyword>
<evidence type="ECO:0000256" key="8">
    <source>
        <dbReference type="ARBA" id="ARBA00023329"/>
    </source>
</evidence>
<keyword evidence="6" id="KW-0333">Golgi apparatus</keyword>
<comment type="subcellular location">
    <subcellularLocation>
        <location evidence="2">Cytoplasmic vesicle</location>
        <location evidence="2">Clathrin-coated vesicle membrane</location>
    </subcellularLocation>
    <subcellularLocation>
        <location evidence="1">Golgi apparatus</location>
    </subcellularLocation>
</comment>
<dbReference type="Gene3D" id="3.30.450.60">
    <property type="match status" value="1"/>
</dbReference>
<evidence type="ECO:0000256" key="4">
    <source>
        <dbReference type="ARBA" id="ARBA00022448"/>
    </source>
</evidence>
<evidence type="ECO:0000256" key="5">
    <source>
        <dbReference type="ARBA" id="ARBA00022927"/>
    </source>
</evidence>
<dbReference type="SUPFAM" id="SSF64356">
    <property type="entry name" value="SNARE-like"/>
    <property type="match status" value="1"/>
</dbReference>
<evidence type="ECO:0000256" key="6">
    <source>
        <dbReference type="ARBA" id="ARBA00023034"/>
    </source>
</evidence>
<dbReference type="InterPro" id="IPR016635">
    <property type="entry name" value="AP_complex_ssu"/>
</dbReference>
<dbReference type="EMBL" id="JANBOH010000116">
    <property type="protein sequence ID" value="KAJ1645252.1"/>
    <property type="molecule type" value="Genomic_DNA"/>
</dbReference>
<dbReference type="PROSITE" id="PS00989">
    <property type="entry name" value="CLAT_ADAPTOR_S"/>
    <property type="match status" value="1"/>
</dbReference>
<dbReference type="GO" id="GO:0016482">
    <property type="term" value="P:cytosolic transport"/>
    <property type="evidence" value="ECO:0007669"/>
    <property type="project" value="UniProtKB-ARBA"/>
</dbReference>
<evidence type="ECO:0000256" key="2">
    <source>
        <dbReference type="ARBA" id="ARBA00004640"/>
    </source>
</evidence>
<organism evidence="11 12">
    <name type="scientific">Coemansia asiatica</name>
    <dbReference type="NCBI Taxonomy" id="1052880"/>
    <lineage>
        <taxon>Eukaryota</taxon>
        <taxon>Fungi</taxon>
        <taxon>Fungi incertae sedis</taxon>
        <taxon>Zoopagomycota</taxon>
        <taxon>Kickxellomycotina</taxon>
        <taxon>Kickxellomycetes</taxon>
        <taxon>Kickxellales</taxon>
        <taxon>Kickxellaceae</taxon>
        <taxon>Coemansia</taxon>
    </lineage>
</organism>
<evidence type="ECO:0000256" key="9">
    <source>
        <dbReference type="PIRNR" id="PIRNR015588"/>
    </source>
</evidence>
<evidence type="ECO:0000256" key="1">
    <source>
        <dbReference type="ARBA" id="ARBA00004555"/>
    </source>
</evidence>
<dbReference type="InterPro" id="IPR011012">
    <property type="entry name" value="Longin-like_dom_sf"/>
</dbReference>
<evidence type="ECO:0000313" key="12">
    <source>
        <dbReference type="Proteomes" id="UP001145021"/>
    </source>
</evidence>
<sequence length="177" mass="20579">MTIKYFLLVSRQGKLRLAKWYTTLSPKQKTTTIKQITQLVLSRKPKQCNFIEHNDTKVVYRKYASLYFIAGIGLDDNELIMLEVIHRYVEVLDRFFGNVCELDLIFNFQKAYFVLDEMIMAGEIQESSKKTVLRCLAQQDETEALENAERGWGDINLEGVARTALLSVQELRQAFTR</sequence>
<keyword evidence="7 9" id="KW-0472">Membrane</keyword>
<dbReference type="InterPro" id="IPR022775">
    <property type="entry name" value="AP_mu_sigma_su"/>
</dbReference>
<dbReference type="InterPro" id="IPR044733">
    <property type="entry name" value="AP1_sigma"/>
</dbReference>
<dbReference type="FunFam" id="3.30.450.60:FF:000007">
    <property type="entry name" value="AP complex subunit sigma"/>
    <property type="match status" value="1"/>
</dbReference>
<evidence type="ECO:0000259" key="10">
    <source>
        <dbReference type="Pfam" id="PF01217"/>
    </source>
</evidence>
<proteinExistence type="inferred from homology"/>
<keyword evidence="5 9" id="KW-0653">Protein transport</keyword>
<dbReference type="GO" id="GO:0035615">
    <property type="term" value="F:clathrin adaptor activity"/>
    <property type="evidence" value="ECO:0007669"/>
    <property type="project" value="InterPro"/>
</dbReference>
<reference evidence="11" key="1">
    <citation type="submission" date="2022-07" db="EMBL/GenBank/DDBJ databases">
        <title>Phylogenomic reconstructions and comparative analyses of Kickxellomycotina fungi.</title>
        <authorList>
            <person name="Reynolds N.K."/>
            <person name="Stajich J.E."/>
            <person name="Barry K."/>
            <person name="Grigoriev I.V."/>
            <person name="Crous P."/>
            <person name="Smith M.E."/>
        </authorList>
    </citation>
    <scope>NUCLEOTIDE SEQUENCE</scope>
    <source>
        <strain evidence="11">NBRC 105413</strain>
    </source>
</reference>